<keyword evidence="5 9" id="KW-0798">TonB box</keyword>
<name>A0A929WZG2_9BACT</name>
<evidence type="ECO:0000259" key="11">
    <source>
        <dbReference type="Pfam" id="PF00593"/>
    </source>
</evidence>
<dbReference type="InterPro" id="IPR036942">
    <property type="entry name" value="Beta-barrel_TonB_sf"/>
</dbReference>
<dbReference type="NCBIfam" id="TIGR04056">
    <property type="entry name" value="OMP_RagA_SusC"/>
    <property type="match status" value="1"/>
</dbReference>
<dbReference type="GO" id="GO:0009279">
    <property type="term" value="C:cell outer membrane"/>
    <property type="evidence" value="ECO:0007669"/>
    <property type="project" value="UniProtKB-SubCell"/>
</dbReference>
<dbReference type="PROSITE" id="PS52016">
    <property type="entry name" value="TONB_DEPENDENT_REC_3"/>
    <property type="match status" value="1"/>
</dbReference>
<evidence type="ECO:0000256" key="2">
    <source>
        <dbReference type="ARBA" id="ARBA00022448"/>
    </source>
</evidence>
<keyword evidence="6 8" id="KW-0472">Membrane</keyword>
<dbReference type="InterPro" id="IPR012910">
    <property type="entry name" value="Plug_dom"/>
</dbReference>
<evidence type="ECO:0000256" key="10">
    <source>
        <dbReference type="SAM" id="SignalP"/>
    </source>
</evidence>
<evidence type="ECO:0000256" key="1">
    <source>
        <dbReference type="ARBA" id="ARBA00004571"/>
    </source>
</evidence>
<dbReference type="Gene3D" id="2.170.130.10">
    <property type="entry name" value="TonB-dependent receptor, plug domain"/>
    <property type="match status" value="1"/>
</dbReference>
<dbReference type="Pfam" id="PF13715">
    <property type="entry name" value="CarbopepD_reg_2"/>
    <property type="match status" value="1"/>
</dbReference>
<feature type="chain" id="PRO_5037942002" evidence="10">
    <location>
        <begin position="25"/>
        <end position="1016"/>
    </location>
</feature>
<dbReference type="SUPFAM" id="SSF56935">
    <property type="entry name" value="Porins"/>
    <property type="match status" value="1"/>
</dbReference>
<evidence type="ECO:0000256" key="7">
    <source>
        <dbReference type="ARBA" id="ARBA00023237"/>
    </source>
</evidence>
<keyword evidence="10" id="KW-0732">Signal</keyword>
<evidence type="ECO:0000256" key="9">
    <source>
        <dbReference type="RuleBase" id="RU003357"/>
    </source>
</evidence>
<dbReference type="InterPro" id="IPR008969">
    <property type="entry name" value="CarboxyPept-like_regulatory"/>
</dbReference>
<evidence type="ECO:0000256" key="3">
    <source>
        <dbReference type="ARBA" id="ARBA00022452"/>
    </source>
</evidence>
<comment type="caution">
    <text evidence="13">The sequence shown here is derived from an EMBL/GenBank/DDBJ whole genome shotgun (WGS) entry which is preliminary data.</text>
</comment>
<keyword evidence="4 8" id="KW-0812">Transmembrane</keyword>
<dbReference type="InterPro" id="IPR000531">
    <property type="entry name" value="Beta-barrel_TonB"/>
</dbReference>
<gene>
    <name evidence="13" type="ORF">HXK21_02005</name>
</gene>
<keyword evidence="7 8" id="KW-0998">Cell outer membrane</keyword>
<dbReference type="InterPro" id="IPR023997">
    <property type="entry name" value="TonB-dep_OMP_SusC/RagA_CS"/>
</dbReference>
<dbReference type="Pfam" id="PF00593">
    <property type="entry name" value="TonB_dep_Rec_b-barrel"/>
    <property type="match status" value="1"/>
</dbReference>
<dbReference type="Pfam" id="PF07715">
    <property type="entry name" value="Plug"/>
    <property type="match status" value="1"/>
</dbReference>
<evidence type="ECO:0000313" key="13">
    <source>
        <dbReference type="EMBL" id="MBF0969806.1"/>
    </source>
</evidence>
<dbReference type="SUPFAM" id="SSF49464">
    <property type="entry name" value="Carboxypeptidase regulatory domain-like"/>
    <property type="match status" value="1"/>
</dbReference>
<dbReference type="InterPro" id="IPR037066">
    <property type="entry name" value="Plug_dom_sf"/>
</dbReference>
<dbReference type="InterPro" id="IPR023996">
    <property type="entry name" value="TonB-dep_OMP_SusC/RagA"/>
</dbReference>
<reference evidence="13" key="1">
    <citation type="submission" date="2020-04" db="EMBL/GenBank/DDBJ databases">
        <title>Deep metagenomics examines the oral microbiome during advanced dental caries in children, revealing novel taxa and co-occurrences with host molecules.</title>
        <authorList>
            <person name="Baker J.L."/>
            <person name="Morton J.T."/>
            <person name="Dinis M."/>
            <person name="Alvarez R."/>
            <person name="Tran N.C."/>
            <person name="Knight R."/>
            <person name="Edlund A."/>
        </authorList>
    </citation>
    <scope>NUCLEOTIDE SEQUENCE</scope>
    <source>
        <strain evidence="13">JCVI_34_bin.1</strain>
    </source>
</reference>
<dbReference type="Gene3D" id="2.60.40.1120">
    <property type="entry name" value="Carboxypeptidase-like, regulatory domain"/>
    <property type="match status" value="1"/>
</dbReference>
<evidence type="ECO:0000256" key="5">
    <source>
        <dbReference type="ARBA" id="ARBA00023077"/>
    </source>
</evidence>
<sequence>MRKQLSQRFLLLLAGILVSFSALAQTITVKGHVQDTQGVPVVFATVASTTTKASTNTDDNGNFTLQTQKGATLRVSYIGYKTVTVKAEENLKIVLEENNDLTEALVVGYAKVKKSDATGSVTALKPDALTKGLTTSAQDMLVGKVAGVNVASEGGQPGAGAKIRIRGGSSLNASNDPLIVIDGLAMDNEGVQGLSNALAMVNPEDIASYTVLKDASATAIYGSRASNGVIIITTKKGSKQSAPRVTYNGHVSFGTTRKTYDLLNGDEYRAFARKAYLAANPADPTAALMPTLGTDNTDWQKQIYRTALGTDHNLSISGGFGNFPYRVSLGYTNDNGIVKTSSFERFTAALNLSPSFFEDHLQINLTAKYMNAKNRYAEGGVFGAATGIDPTRPVYSSNPDNVNFTGGYYQKMDPTSAYNNPGWTATTNMNTPQNPVALLNLKNDRSNANTFIGNVEADYKLHFFPDIHIHANLGGDYSEGLQNTTISPYSFSNNYYGWDGYAKSYKYNLQGNIYAQYIHTFDQHMIDVMAGAEEQHFHRRIFSEGSGSDWYDATGTKLDKPNPYNPAYRKETMHIYRNSLVSYFGRLNYSLLDRYLLTFTMRWDGSSRFAKKHRWGTFPSLALGWKLKQEDFLKDVSWLDELKLRLGWGITGQQNIGYDFYYLPRYVQGNSYAQYPFGDEYFTIYRPEAYNPDLKWERTTTWNAGVDFSLLNGRLSAAVDYYYRETNDLISTVQVPAGTNFSNYVTKNIGSLRNTGLEFSIDARPVVTNDFTWQVTYNATWNSNKITKLTGDNTIIKAGNSISRGLGNKVQANIVGRPANSFYVYQQVYDKNGRPLEGVFVDRNGDGIINEDDKYVYKKPTADVTMGMTNKFLYKNWDFSFTMRASLNNYLYYDFLSNKANVTWAGIYSNGAYSNVTKEAVDLGFTGKTDYYMSDYFVRNASFLRFDNITLGYTFRDLFKAGKYGGISGRVYATVQNPFVITKYKGLDPEIDSGNGVDNNFYPRPTTYMLGVSLQF</sequence>
<feature type="domain" description="TonB-dependent receptor-like beta-barrel" evidence="11">
    <location>
        <begin position="395"/>
        <end position="977"/>
    </location>
</feature>
<comment type="similarity">
    <text evidence="8 9">Belongs to the TonB-dependent receptor family.</text>
</comment>
<proteinExistence type="inferred from homology"/>
<evidence type="ECO:0000256" key="4">
    <source>
        <dbReference type="ARBA" id="ARBA00022692"/>
    </source>
</evidence>
<evidence type="ECO:0000256" key="8">
    <source>
        <dbReference type="PROSITE-ProRule" id="PRU01360"/>
    </source>
</evidence>
<comment type="subcellular location">
    <subcellularLocation>
        <location evidence="1 8">Cell outer membrane</location>
        <topology evidence="1 8">Multi-pass membrane protein</topology>
    </subcellularLocation>
</comment>
<evidence type="ECO:0000313" key="14">
    <source>
        <dbReference type="Proteomes" id="UP000704068"/>
    </source>
</evidence>
<dbReference type="Gene3D" id="2.40.170.20">
    <property type="entry name" value="TonB-dependent receptor, beta-barrel domain"/>
    <property type="match status" value="1"/>
</dbReference>
<dbReference type="NCBIfam" id="TIGR04057">
    <property type="entry name" value="SusC_RagA_signa"/>
    <property type="match status" value="1"/>
</dbReference>
<dbReference type="EMBL" id="JABZGR010000003">
    <property type="protein sequence ID" value="MBF0969806.1"/>
    <property type="molecule type" value="Genomic_DNA"/>
</dbReference>
<organism evidence="13 14">
    <name type="scientific">Alloprevotella tannerae</name>
    <dbReference type="NCBI Taxonomy" id="76122"/>
    <lineage>
        <taxon>Bacteria</taxon>
        <taxon>Pseudomonadati</taxon>
        <taxon>Bacteroidota</taxon>
        <taxon>Bacteroidia</taxon>
        <taxon>Bacteroidales</taxon>
        <taxon>Prevotellaceae</taxon>
        <taxon>Alloprevotella</taxon>
    </lineage>
</organism>
<dbReference type="Proteomes" id="UP000704068">
    <property type="component" value="Unassembled WGS sequence"/>
</dbReference>
<keyword evidence="13" id="KW-0675">Receptor</keyword>
<keyword evidence="3 8" id="KW-1134">Transmembrane beta strand</keyword>
<feature type="domain" description="TonB-dependent receptor plug" evidence="12">
    <location>
        <begin position="114"/>
        <end position="229"/>
    </location>
</feature>
<evidence type="ECO:0000259" key="12">
    <source>
        <dbReference type="Pfam" id="PF07715"/>
    </source>
</evidence>
<dbReference type="RefSeq" id="WP_303762957.1">
    <property type="nucleotide sequence ID" value="NZ_JABZGR010000003.1"/>
</dbReference>
<dbReference type="InterPro" id="IPR039426">
    <property type="entry name" value="TonB-dep_rcpt-like"/>
</dbReference>
<accession>A0A929WZG2</accession>
<dbReference type="AlphaFoldDB" id="A0A929WZG2"/>
<protein>
    <submittedName>
        <fullName evidence="13">TonB-dependent receptor</fullName>
    </submittedName>
</protein>
<feature type="signal peptide" evidence="10">
    <location>
        <begin position="1"/>
        <end position="24"/>
    </location>
</feature>
<keyword evidence="2 8" id="KW-0813">Transport</keyword>
<evidence type="ECO:0000256" key="6">
    <source>
        <dbReference type="ARBA" id="ARBA00023136"/>
    </source>
</evidence>